<comment type="catalytic activity">
    <reaction evidence="3">
        <text>a 2'-deoxyribonucleoside 5'-triphosphate + H2O = a 2'-deoxyribonucleoside 5'-phosphate + diphosphate + H(+)</text>
        <dbReference type="Rhea" id="RHEA:44644"/>
        <dbReference type="ChEBI" id="CHEBI:15377"/>
        <dbReference type="ChEBI" id="CHEBI:15378"/>
        <dbReference type="ChEBI" id="CHEBI:33019"/>
        <dbReference type="ChEBI" id="CHEBI:61560"/>
        <dbReference type="ChEBI" id="CHEBI:65317"/>
        <dbReference type="EC" id="3.6.1.9"/>
    </reaction>
</comment>
<proteinExistence type="inferred from homology"/>
<dbReference type="InterPro" id="IPR029001">
    <property type="entry name" value="ITPase-like_fam"/>
</dbReference>
<dbReference type="PIRSF" id="PIRSF006305">
    <property type="entry name" value="Maf"/>
    <property type="match status" value="1"/>
</dbReference>
<comment type="subcellular location">
    <subcellularLocation>
        <location evidence="3">Cytoplasm</location>
    </subcellularLocation>
</comment>
<dbReference type="PANTHER" id="PTHR43213:SF5">
    <property type="entry name" value="BIFUNCTIONAL DTTP_UTP PYROPHOSPHATASE_METHYLTRANSFERASE PROTEIN-RELATED"/>
    <property type="match status" value="1"/>
</dbReference>
<keyword evidence="2 3" id="KW-0378">Hydrolase</keyword>
<feature type="active site" description="Proton acceptor" evidence="3">
    <location>
        <position position="69"/>
    </location>
</feature>
<dbReference type="HAMAP" id="MF_00528">
    <property type="entry name" value="Maf"/>
    <property type="match status" value="1"/>
</dbReference>
<gene>
    <name evidence="4" type="primary">maf</name>
    <name evidence="4" type="ORF">E3J62_11730</name>
</gene>
<dbReference type="SUPFAM" id="SSF52972">
    <property type="entry name" value="ITPase-like"/>
    <property type="match status" value="1"/>
</dbReference>
<evidence type="ECO:0000256" key="1">
    <source>
        <dbReference type="ARBA" id="ARBA00001968"/>
    </source>
</evidence>
<sequence>MELVLASASPWKAELLKEVDFSFTIDPPDVREDIESYGYAPDICERLALLKARQVRSRHDEQGVVLGADTIVRIKNTILTKPEDSKGAAQMLRLLSGRTHIVETGIAMVGPRGEVCVREATGVQFRPISEAQILSYAASGECMDKAGAYAVQGGGTDFVTEIEGDYYNVVGMPITLVVELIRQTYPELLPSSPVVRSINSVTSLFTQD</sequence>
<keyword evidence="3" id="KW-0546">Nucleotide metabolism</keyword>
<evidence type="ECO:0000313" key="4">
    <source>
        <dbReference type="EMBL" id="TET44006.1"/>
    </source>
</evidence>
<organism evidence="4 5">
    <name type="scientific">candidate division TA06 bacterium</name>
    <dbReference type="NCBI Taxonomy" id="2250710"/>
    <lineage>
        <taxon>Bacteria</taxon>
        <taxon>Bacteria division TA06</taxon>
    </lineage>
</organism>
<comment type="function">
    <text evidence="3">Nucleoside triphosphate pyrophosphatase. May have a dual role in cell division arrest and in preventing the incorporation of modified nucleotides into cellular nucleic acids.</text>
</comment>
<reference evidence="4 5" key="1">
    <citation type="submission" date="2019-03" db="EMBL/GenBank/DDBJ databases">
        <title>Metabolic potential of uncultured bacteria and archaea associated with petroleum seepage in deep-sea sediments.</title>
        <authorList>
            <person name="Dong X."/>
            <person name="Hubert C."/>
        </authorList>
    </citation>
    <scope>NUCLEOTIDE SEQUENCE [LARGE SCALE GENOMIC DNA]</scope>
    <source>
        <strain evidence="4">E44_bin18</strain>
    </source>
</reference>
<comment type="similarity">
    <text evidence="3">Belongs to the Maf family.</text>
</comment>
<dbReference type="EMBL" id="SOJN01000142">
    <property type="protein sequence ID" value="TET44006.1"/>
    <property type="molecule type" value="Genomic_DNA"/>
</dbReference>
<evidence type="ECO:0000256" key="3">
    <source>
        <dbReference type="HAMAP-Rule" id="MF_00528"/>
    </source>
</evidence>
<dbReference type="InterPro" id="IPR003697">
    <property type="entry name" value="Maf-like"/>
</dbReference>
<evidence type="ECO:0000256" key="2">
    <source>
        <dbReference type="ARBA" id="ARBA00022801"/>
    </source>
</evidence>
<dbReference type="GO" id="GO:0009117">
    <property type="term" value="P:nucleotide metabolic process"/>
    <property type="evidence" value="ECO:0007669"/>
    <property type="project" value="UniProtKB-KW"/>
</dbReference>
<accession>A0A523UNA1</accession>
<protein>
    <recommendedName>
        <fullName evidence="3">Nucleoside triphosphate pyrophosphatase</fullName>
        <ecNumber evidence="3">3.6.1.9</ecNumber>
    </recommendedName>
    <alternativeName>
        <fullName evidence="3">Nucleotide pyrophosphatase</fullName>
        <shortName evidence="3">Nucleotide PPase</shortName>
    </alternativeName>
</protein>
<dbReference type="Gene3D" id="3.90.950.10">
    <property type="match status" value="1"/>
</dbReference>
<comment type="catalytic activity">
    <reaction evidence="3">
        <text>a ribonucleoside 5'-triphosphate + H2O = a ribonucleoside 5'-phosphate + diphosphate + H(+)</text>
        <dbReference type="Rhea" id="RHEA:23996"/>
        <dbReference type="ChEBI" id="CHEBI:15377"/>
        <dbReference type="ChEBI" id="CHEBI:15378"/>
        <dbReference type="ChEBI" id="CHEBI:33019"/>
        <dbReference type="ChEBI" id="CHEBI:58043"/>
        <dbReference type="ChEBI" id="CHEBI:61557"/>
        <dbReference type="EC" id="3.6.1.9"/>
    </reaction>
</comment>
<comment type="cofactor">
    <cofactor evidence="1 3">
        <name>a divalent metal cation</name>
        <dbReference type="ChEBI" id="CHEBI:60240"/>
    </cofactor>
</comment>
<dbReference type="Proteomes" id="UP000315525">
    <property type="component" value="Unassembled WGS sequence"/>
</dbReference>
<dbReference type="Pfam" id="PF02545">
    <property type="entry name" value="Maf"/>
    <property type="match status" value="1"/>
</dbReference>
<dbReference type="CDD" id="cd00555">
    <property type="entry name" value="Maf"/>
    <property type="match status" value="1"/>
</dbReference>
<comment type="caution">
    <text evidence="4">The sequence shown here is derived from an EMBL/GenBank/DDBJ whole genome shotgun (WGS) entry which is preliminary data.</text>
</comment>
<dbReference type="EC" id="3.6.1.9" evidence="3"/>
<evidence type="ECO:0000313" key="5">
    <source>
        <dbReference type="Proteomes" id="UP000315525"/>
    </source>
</evidence>
<dbReference type="NCBIfam" id="TIGR00172">
    <property type="entry name" value="maf"/>
    <property type="match status" value="1"/>
</dbReference>
<dbReference type="AlphaFoldDB" id="A0A523UNA1"/>
<dbReference type="GO" id="GO:0005737">
    <property type="term" value="C:cytoplasm"/>
    <property type="evidence" value="ECO:0007669"/>
    <property type="project" value="UniProtKB-SubCell"/>
</dbReference>
<keyword evidence="3" id="KW-0963">Cytoplasm</keyword>
<comment type="caution">
    <text evidence="3">Lacks conserved residue(s) required for the propagation of feature annotation.</text>
</comment>
<dbReference type="GO" id="GO:0047429">
    <property type="term" value="F:nucleoside triphosphate diphosphatase activity"/>
    <property type="evidence" value="ECO:0007669"/>
    <property type="project" value="UniProtKB-EC"/>
</dbReference>
<dbReference type="PANTHER" id="PTHR43213">
    <property type="entry name" value="BIFUNCTIONAL DTTP/UTP PYROPHOSPHATASE/METHYLTRANSFERASE PROTEIN-RELATED"/>
    <property type="match status" value="1"/>
</dbReference>
<name>A0A523UNA1_UNCT6</name>